<feature type="region of interest" description="Disordered" evidence="1">
    <location>
        <begin position="71"/>
        <end position="96"/>
    </location>
</feature>
<dbReference type="OrthoDB" id="7870164at2"/>
<protein>
    <submittedName>
        <fullName evidence="3">Uncharacterized protein</fullName>
    </submittedName>
</protein>
<keyword evidence="4" id="KW-1185">Reference proteome</keyword>
<keyword evidence="2" id="KW-0472">Membrane</keyword>
<feature type="compositionally biased region" description="Basic and acidic residues" evidence="1">
    <location>
        <begin position="86"/>
        <end position="96"/>
    </location>
</feature>
<evidence type="ECO:0000256" key="2">
    <source>
        <dbReference type="SAM" id="Phobius"/>
    </source>
</evidence>
<name>A0A017HK19_9RHOB</name>
<dbReference type="Proteomes" id="UP000019666">
    <property type="component" value="Unassembled WGS sequence"/>
</dbReference>
<dbReference type="AlphaFoldDB" id="A0A017HK19"/>
<comment type="caution">
    <text evidence="3">The sequence shown here is derived from an EMBL/GenBank/DDBJ whole genome shotgun (WGS) entry which is preliminary data.</text>
</comment>
<proteinExistence type="predicted"/>
<dbReference type="EMBL" id="AOSK01000102">
    <property type="protein sequence ID" value="EYD74852.1"/>
    <property type="molecule type" value="Genomic_DNA"/>
</dbReference>
<evidence type="ECO:0000313" key="4">
    <source>
        <dbReference type="Proteomes" id="UP000019666"/>
    </source>
</evidence>
<accession>A0A017HK19</accession>
<organism evidence="3 4">
    <name type="scientific">Rubellimicrobium mesophilum DSM 19309</name>
    <dbReference type="NCBI Taxonomy" id="442562"/>
    <lineage>
        <taxon>Bacteria</taxon>
        <taxon>Pseudomonadati</taxon>
        <taxon>Pseudomonadota</taxon>
        <taxon>Alphaproteobacteria</taxon>
        <taxon>Rhodobacterales</taxon>
        <taxon>Roseobacteraceae</taxon>
        <taxon>Rubellimicrobium</taxon>
    </lineage>
</organism>
<reference evidence="3 4" key="1">
    <citation type="submission" date="2013-02" db="EMBL/GenBank/DDBJ databases">
        <authorList>
            <person name="Fiebig A."/>
            <person name="Goeker M."/>
            <person name="Klenk H.-P.P."/>
        </authorList>
    </citation>
    <scope>NUCLEOTIDE SEQUENCE [LARGE SCALE GENOMIC DNA]</scope>
    <source>
        <strain evidence="3 4">DSM 19309</strain>
    </source>
</reference>
<dbReference type="HOGENOM" id="CLU_2357973_0_0_5"/>
<sequence>MNPLTWVLAMLAGTAIGGPFLTAAFTLGLYGWTAVLVALALAGFGAAALAQRIEHEIKRQDPDWDEVHDRARPFATMDPRPPEPGSRFDPRRHWRR</sequence>
<dbReference type="STRING" id="442562.Rumeso_03582"/>
<keyword evidence="2" id="KW-0812">Transmembrane</keyword>
<keyword evidence="2" id="KW-1133">Transmembrane helix</keyword>
<feature type="transmembrane region" description="Helical" evidence="2">
    <location>
        <begin position="27"/>
        <end position="50"/>
    </location>
</feature>
<evidence type="ECO:0000313" key="3">
    <source>
        <dbReference type="EMBL" id="EYD74852.1"/>
    </source>
</evidence>
<dbReference type="RefSeq" id="WP_037284663.1">
    <property type="nucleotide sequence ID" value="NZ_KK088643.1"/>
</dbReference>
<gene>
    <name evidence="3" type="ORF">Rumeso_03582</name>
</gene>
<evidence type="ECO:0000256" key="1">
    <source>
        <dbReference type="SAM" id="MobiDB-lite"/>
    </source>
</evidence>